<comment type="caution">
    <text evidence="1">The sequence shown here is derived from an EMBL/GenBank/DDBJ whole genome shotgun (WGS) entry which is preliminary data.</text>
</comment>
<dbReference type="AlphaFoldDB" id="A0A645FAJ3"/>
<reference evidence="1" key="1">
    <citation type="submission" date="2019-08" db="EMBL/GenBank/DDBJ databases">
        <authorList>
            <person name="Kucharzyk K."/>
            <person name="Murdoch R.W."/>
            <person name="Higgins S."/>
            <person name="Loffler F."/>
        </authorList>
    </citation>
    <scope>NUCLEOTIDE SEQUENCE</scope>
</reference>
<protein>
    <submittedName>
        <fullName evidence="1">Uncharacterized protein</fullName>
    </submittedName>
</protein>
<dbReference type="EMBL" id="VSSQ01057529">
    <property type="protein sequence ID" value="MPN11321.1"/>
    <property type="molecule type" value="Genomic_DNA"/>
</dbReference>
<accession>A0A645FAJ3</accession>
<evidence type="ECO:0000313" key="1">
    <source>
        <dbReference type="EMBL" id="MPN11321.1"/>
    </source>
</evidence>
<organism evidence="1">
    <name type="scientific">bioreactor metagenome</name>
    <dbReference type="NCBI Taxonomy" id="1076179"/>
    <lineage>
        <taxon>unclassified sequences</taxon>
        <taxon>metagenomes</taxon>
        <taxon>ecological metagenomes</taxon>
    </lineage>
</organism>
<sequence length="162" mass="18022">MFDRDAELVAAAVHAREPVGYAGKQLYAAAFFDKALAGKRYALFAGFDHHRVHIGKDSIHAQFAAETVCGAPKIIRLHADGRDESVFLHILCAQSIIKIVHYRDYGSRHFSRLLISKKRLAEPLFVCCKSRNRGTKSNSQAGKDTAFSCEIFSRLFCSCGQT</sequence>
<name>A0A645FAJ3_9ZZZZ</name>
<proteinExistence type="predicted"/>
<gene>
    <name evidence="1" type="ORF">SDC9_158622</name>
</gene>